<dbReference type="Proteomes" id="UP001056035">
    <property type="component" value="Chromosome"/>
</dbReference>
<dbReference type="EMBL" id="CP098502">
    <property type="protein sequence ID" value="UTI62511.1"/>
    <property type="molecule type" value="Genomic_DNA"/>
</dbReference>
<accession>A0ABY5DL43</accession>
<proteinExistence type="predicted"/>
<sequence length="76" mass="7604">MRSIVDFYRRNPVVLGVALVVGLGLSVLTAAAGSGGIIGPIVLALAVGVLVGLGVAFTRAGDRDGDGDADEPDVRD</sequence>
<gene>
    <name evidence="2" type="ORF">NBH00_14185</name>
</gene>
<organism evidence="2 3">
    <name type="scientific">Paraconexibacter antarcticus</name>
    <dbReference type="NCBI Taxonomy" id="2949664"/>
    <lineage>
        <taxon>Bacteria</taxon>
        <taxon>Bacillati</taxon>
        <taxon>Actinomycetota</taxon>
        <taxon>Thermoleophilia</taxon>
        <taxon>Solirubrobacterales</taxon>
        <taxon>Paraconexibacteraceae</taxon>
        <taxon>Paraconexibacter</taxon>
    </lineage>
</organism>
<dbReference type="RefSeq" id="WP_254569248.1">
    <property type="nucleotide sequence ID" value="NZ_CP098502.1"/>
</dbReference>
<name>A0ABY5DL43_9ACTN</name>
<feature type="transmembrane region" description="Helical" evidence="1">
    <location>
        <begin position="37"/>
        <end position="57"/>
    </location>
</feature>
<feature type="transmembrane region" description="Helical" evidence="1">
    <location>
        <begin position="12"/>
        <end position="31"/>
    </location>
</feature>
<evidence type="ECO:0000313" key="2">
    <source>
        <dbReference type="EMBL" id="UTI62511.1"/>
    </source>
</evidence>
<reference evidence="2 3" key="1">
    <citation type="submission" date="2022-06" db="EMBL/GenBank/DDBJ databases">
        <title>Paraconexibacter antarcticus.</title>
        <authorList>
            <person name="Kim C.S."/>
        </authorList>
    </citation>
    <scope>NUCLEOTIDE SEQUENCE [LARGE SCALE GENOMIC DNA]</scope>
    <source>
        <strain evidence="2 3">02-257</strain>
    </source>
</reference>
<evidence type="ECO:0000256" key="1">
    <source>
        <dbReference type="SAM" id="Phobius"/>
    </source>
</evidence>
<protein>
    <submittedName>
        <fullName evidence="2">Uncharacterized protein</fullName>
    </submittedName>
</protein>
<evidence type="ECO:0000313" key="3">
    <source>
        <dbReference type="Proteomes" id="UP001056035"/>
    </source>
</evidence>
<keyword evidence="1" id="KW-1133">Transmembrane helix</keyword>
<keyword evidence="1" id="KW-0472">Membrane</keyword>
<keyword evidence="1" id="KW-0812">Transmembrane</keyword>
<keyword evidence="3" id="KW-1185">Reference proteome</keyword>